<dbReference type="PANTHER" id="PTHR34461:SF2">
    <property type="entry name" value="EXPRESSED PROTEIN"/>
    <property type="match status" value="1"/>
</dbReference>
<gene>
    <name evidence="2" type="ORF">RJ639_029587</name>
</gene>
<feature type="region of interest" description="Disordered" evidence="1">
    <location>
        <begin position="678"/>
        <end position="702"/>
    </location>
</feature>
<sequence length="992" mass="109977">MELRSCSNLHFIQAIKSGSVLKILDMNSRGRPGLVFKNLKDIYEAEDAKSPGRRLTLEWQDRYTNMMFDSERVKVESPCQPMSGRKRRKDELEDSECNCNEGDDDKESDLDELIFGKMTLKELKQRFKTKRRKRLDSVYLTPKQELTNMQPDEDEFDLKESLSSLKAKLSKNLKSRKKCMRRSIPVSSKVSLSIESRENLHHKDSLQSGSDFGAPATVKEEVPGPDYSGSPIMNCSSDFTYSGDGLEGISRVESGESIETINSFVETRKSISTTEQCKKCVLNRVSFDHLEHVESASLPAIGGKTKEVEIQENAVQQLSVLAASGCRRESLVETVSPPRYQSSDTRYSSQSSSLLQEISGKLNSDSQVQISDMAIDSGLCYVTHQDDFCTFLADVKEDDVQEDCADVENSSLGSPAIDCTSSWNSFCYSSPDNSFVSVKEVSPSSLEKEPAVSTVANAVRNCLNFDNGLVVMEIASPEYHLKHVECASPSAIGGETKEVEIQENAGQPLSVLDVSGYGKESSPEMVSPLRYQSQDMCDSSQSSSLLQEVSGNGNSDSGVQISMSTDSGLCCLSQEDDFCMFQDDAKEDVPGGDLCLVKDDVEEELPANTENSLLGSPAIDCTSSWNSNYCLSPDNTLVSAEEDLSLSEEKQSVVSMIADAARNCLSSDTHLVAMEVAPPDASTRNQEKQPKRSITADSERCSRSRHCDAANKLSKSEVHLMEPWQPPERLPSRRKAISPTSRERLRLAMDYVESYNDIKEYKCTGKLFFGKQPENKTLPDDGFSTNPEAPGQFIRTEVTMTPKQILKKPNNEKKGSPPRKNCPPKGCFEGPRLSRSLPRLSTGCNSIQGCSESAIAFSQRQMQDIESLATKLMTELNSMKAIVEEKMLYEGYRSTPLKNDADQVTTAIKNATKVEETARRWLSIMARDCNRFCKIMGLTEKGTTDSENANQRESKKISFADEAGGTLCHVKIFEDGMASLECRSEKEEMQLK</sequence>
<evidence type="ECO:0000313" key="2">
    <source>
        <dbReference type="EMBL" id="KAK3038133.1"/>
    </source>
</evidence>
<dbReference type="EMBL" id="JAVXUP010000104">
    <property type="protein sequence ID" value="KAK3038133.1"/>
    <property type="molecule type" value="Genomic_DNA"/>
</dbReference>
<dbReference type="Proteomes" id="UP001188597">
    <property type="component" value="Unassembled WGS sequence"/>
</dbReference>
<evidence type="ECO:0000256" key="1">
    <source>
        <dbReference type="SAM" id="MobiDB-lite"/>
    </source>
</evidence>
<organism evidence="2 3">
    <name type="scientific">Escallonia herrerae</name>
    <dbReference type="NCBI Taxonomy" id="1293975"/>
    <lineage>
        <taxon>Eukaryota</taxon>
        <taxon>Viridiplantae</taxon>
        <taxon>Streptophyta</taxon>
        <taxon>Embryophyta</taxon>
        <taxon>Tracheophyta</taxon>
        <taxon>Spermatophyta</taxon>
        <taxon>Magnoliopsida</taxon>
        <taxon>eudicotyledons</taxon>
        <taxon>Gunneridae</taxon>
        <taxon>Pentapetalae</taxon>
        <taxon>asterids</taxon>
        <taxon>campanulids</taxon>
        <taxon>Escalloniales</taxon>
        <taxon>Escalloniaceae</taxon>
        <taxon>Escallonia</taxon>
    </lineage>
</organism>
<comment type="caution">
    <text evidence="2">The sequence shown here is derived from an EMBL/GenBank/DDBJ whole genome shotgun (WGS) entry which is preliminary data.</text>
</comment>
<reference evidence="2" key="1">
    <citation type="submission" date="2022-12" db="EMBL/GenBank/DDBJ databases">
        <title>Draft genome assemblies for two species of Escallonia (Escalloniales).</title>
        <authorList>
            <person name="Chanderbali A."/>
            <person name="Dervinis C."/>
            <person name="Anghel I."/>
            <person name="Soltis D."/>
            <person name="Soltis P."/>
            <person name="Zapata F."/>
        </authorList>
    </citation>
    <scope>NUCLEOTIDE SEQUENCE</scope>
    <source>
        <strain evidence="2">UCBG64.0493</strain>
        <tissue evidence="2">Leaf</tissue>
    </source>
</reference>
<dbReference type="AlphaFoldDB" id="A0AA88X1F7"/>
<feature type="region of interest" description="Disordered" evidence="1">
    <location>
        <begin position="200"/>
        <end position="229"/>
    </location>
</feature>
<protein>
    <submittedName>
        <fullName evidence="2">Uncharacterized protein</fullName>
    </submittedName>
</protein>
<evidence type="ECO:0000313" key="3">
    <source>
        <dbReference type="Proteomes" id="UP001188597"/>
    </source>
</evidence>
<accession>A0AA88X1F7</accession>
<name>A0AA88X1F7_9ASTE</name>
<dbReference type="PANTHER" id="PTHR34461">
    <property type="entry name" value="EXPRESSED PROTEIN"/>
    <property type="match status" value="1"/>
</dbReference>
<feature type="region of interest" description="Disordered" evidence="1">
    <location>
        <begin position="806"/>
        <end position="828"/>
    </location>
</feature>
<keyword evidence="3" id="KW-1185">Reference proteome</keyword>
<proteinExistence type="predicted"/>